<dbReference type="GO" id="GO:0016491">
    <property type="term" value="F:oxidoreductase activity"/>
    <property type="evidence" value="ECO:0007669"/>
    <property type="project" value="TreeGrafter"/>
</dbReference>
<dbReference type="SUPFAM" id="SSF48371">
    <property type="entry name" value="ARM repeat"/>
    <property type="match status" value="1"/>
</dbReference>
<dbReference type="Proteomes" id="UP000218418">
    <property type="component" value="Chromosome"/>
</dbReference>
<dbReference type="OrthoDB" id="463931at2"/>
<sequence>MNVEYSEDILAIDTFIESLKHHNRGVSSAAVEKLIKFVPATVEPLIDAFYNSTDQSTQAYIIQALAQIGNSEAIDLLAEVVGTEVANHCQGNVRRIAARGLGNIASTSSNPETINRVLEKLIWALLNPQDWGLRYAAAVSLQQVATPAANIALQQALNQENDKVVRSRIAAAVNSEQCNC</sequence>
<dbReference type="InterPro" id="IPR004155">
    <property type="entry name" value="PBS_lyase_HEAT"/>
</dbReference>
<keyword evidence="4" id="KW-0456">Lyase</keyword>
<name>A0A1Z4LLP5_9CYAN</name>
<dbReference type="InterPro" id="IPR016024">
    <property type="entry name" value="ARM-type_fold"/>
</dbReference>
<dbReference type="AlphaFoldDB" id="A0A1Z4LLP5"/>
<evidence type="ECO:0000313" key="5">
    <source>
        <dbReference type="EMBL" id="BAY82163.1"/>
    </source>
</evidence>
<evidence type="ECO:0000256" key="3">
    <source>
        <dbReference type="ARBA" id="ARBA00022738"/>
    </source>
</evidence>
<comment type="similarity">
    <text evidence="1">Belongs to the CpcE/RpcE/PecE family.</text>
</comment>
<proteinExistence type="inferred from homology"/>
<dbReference type="GO" id="GO:0030089">
    <property type="term" value="C:phycobilisome"/>
    <property type="evidence" value="ECO:0007669"/>
    <property type="project" value="UniProtKB-KW"/>
</dbReference>
<keyword evidence="2" id="KW-0042">Antenna complex</keyword>
<keyword evidence="6" id="KW-1185">Reference proteome</keyword>
<organism evidence="5 6">
    <name type="scientific">Calothrix parasitica NIES-267</name>
    <dbReference type="NCBI Taxonomy" id="1973488"/>
    <lineage>
        <taxon>Bacteria</taxon>
        <taxon>Bacillati</taxon>
        <taxon>Cyanobacteriota</taxon>
        <taxon>Cyanophyceae</taxon>
        <taxon>Nostocales</taxon>
        <taxon>Calotrichaceae</taxon>
        <taxon>Calothrix</taxon>
    </lineage>
</organism>
<evidence type="ECO:0000313" key="6">
    <source>
        <dbReference type="Proteomes" id="UP000218418"/>
    </source>
</evidence>
<dbReference type="SMART" id="SM00567">
    <property type="entry name" value="EZ_HEAT"/>
    <property type="match status" value="2"/>
</dbReference>
<evidence type="ECO:0000256" key="2">
    <source>
        <dbReference type="ARBA" id="ARBA00022549"/>
    </source>
</evidence>
<dbReference type="Pfam" id="PF13646">
    <property type="entry name" value="HEAT_2"/>
    <property type="match status" value="1"/>
</dbReference>
<dbReference type="GO" id="GO:0016829">
    <property type="term" value="F:lyase activity"/>
    <property type="evidence" value="ECO:0007669"/>
    <property type="project" value="UniProtKB-KW"/>
</dbReference>
<gene>
    <name evidence="5" type="primary">pecF</name>
    <name evidence="5" type="ORF">NIES267_16420</name>
</gene>
<protein>
    <submittedName>
        <fullName evidence="5">Bilin biosynthesis protein PecF</fullName>
    </submittedName>
</protein>
<evidence type="ECO:0000256" key="1">
    <source>
        <dbReference type="ARBA" id="ARBA00009299"/>
    </source>
</evidence>
<accession>A0A1Z4LLP5</accession>
<dbReference type="InterPro" id="IPR011989">
    <property type="entry name" value="ARM-like"/>
</dbReference>
<dbReference type="PANTHER" id="PTHR12697">
    <property type="entry name" value="PBS LYASE HEAT-LIKE PROTEIN"/>
    <property type="match status" value="1"/>
</dbReference>
<dbReference type="Pfam" id="PF03130">
    <property type="entry name" value="HEAT_PBS"/>
    <property type="match status" value="1"/>
</dbReference>
<dbReference type="EMBL" id="AP018227">
    <property type="protein sequence ID" value="BAY82163.1"/>
    <property type="molecule type" value="Genomic_DNA"/>
</dbReference>
<keyword evidence="3" id="KW-0605">Phycobilisome</keyword>
<reference evidence="5 6" key="1">
    <citation type="submission" date="2017-06" db="EMBL/GenBank/DDBJ databases">
        <title>Genome sequencing of cyanobaciteial culture collection at National Institute for Environmental Studies (NIES).</title>
        <authorList>
            <person name="Hirose Y."/>
            <person name="Shimura Y."/>
            <person name="Fujisawa T."/>
            <person name="Nakamura Y."/>
            <person name="Kawachi M."/>
        </authorList>
    </citation>
    <scope>NUCLEOTIDE SEQUENCE [LARGE SCALE GENOMIC DNA]</scope>
    <source>
        <strain evidence="5 6">NIES-267</strain>
    </source>
</reference>
<dbReference type="Gene3D" id="1.25.10.10">
    <property type="entry name" value="Leucine-rich Repeat Variant"/>
    <property type="match status" value="1"/>
</dbReference>
<dbReference type="PANTHER" id="PTHR12697:SF5">
    <property type="entry name" value="DEOXYHYPUSINE HYDROXYLASE"/>
    <property type="match status" value="1"/>
</dbReference>
<evidence type="ECO:0000256" key="4">
    <source>
        <dbReference type="ARBA" id="ARBA00023239"/>
    </source>
</evidence>